<comment type="subcellular location">
    <subcellularLocation>
        <location evidence="2">Cell inner membrane</location>
    </subcellularLocation>
    <subcellularLocation>
        <location evidence="3">Cell membrane</location>
        <topology evidence="3">Multi-pass membrane protein</topology>
    </subcellularLocation>
</comment>
<dbReference type="PANTHER" id="PTHR45138">
    <property type="entry name" value="REGULATORY COMPONENTS OF SENSORY TRANSDUCTION SYSTEM"/>
    <property type="match status" value="1"/>
</dbReference>
<evidence type="ECO:0000256" key="7">
    <source>
        <dbReference type="ARBA" id="ARBA00022989"/>
    </source>
</evidence>
<dbReference type="SMART" id="SM00267">
    <property type="entry name" value="GGDEF"/>
    <property type="match status" value="1"/>
</dbReference>
<keyword evidence="7 9" id="KW-1133">Transmembrane helix</keyword>
<dbReference type="GO" id="GO:0005886">
    <property type="term" value="C:plasma membrane"/>
    <property type="evidence" value="ECO:0007669"/>
    <property type="project" value="UniProtKB-SubCell"/>
</dbReference>
<dbReference type="RefSeq" id="WP_132680187.1">
    <property type="nucleotide sequence ID" value="NZ_LT629803.1"/>
</dbReference>
<dbReference type="FunFam" id="3.30.70.270:FF:000001">
    <property type="entry name" value="Diguanylate cyclase domain protein"/>
    <property type="match status" value="1"/>
</dbReference>
<dbReference type="EC" id="2.7.7.65" evidence="4"/>
<feature type="transmembrane region" description="Helical" evidence="9">
    <location>
        <begin position="286"/>
        <end position="309"/>
    </location>
</feature>
<dbReference type="InterPro" id="IPR029151">
    <property type="entry name" value="Sensor-like_sf"/>
</dbReference>
<dbReference type="InterPro" id="IPR033479">
    <property type="entry name" value="dCache_1"/>
</dbReference>
<dbReference type="PROSITE" id="PS50887">
    <property type="entry name" value="GGDEF"/>
    <property type="match status" value="1"/>
</dbReference>
<dbReference type="EMBL" id="RRZK01000035">
    <property type="protein sequence ID" value="TDB56958.1"/>
    <property type="molecule type" value="Genomic_DNA"/>
</dbReference>
<keyword evidence="12" id="KW-1185">Reference proteome</keyword>
<evidence type="ECO:0000256" key="6">
    <source>
        <dbReference type="ARBA" id="ARBA00022692"/>
    </source>
</evidence>
<dbReference type="CDD" id="cd12914">
    <property type="entry name" value="PDC1_DGC_like"/>
    <property type="match status" value="1"/>
</dbReference>
<dbReference type="STRING" id="95300.SAMN05216558_2560"/>
<dbReference type="AlphaFoldDB" id="A0A1H2NN37"/>
<comment type="cofactor">
    <cofactor evidence="1">
        <name>Mg(2+)</name>
        <dbReference type="ChEBI" id="CHEBI:18420"/>
    </cofactor>
</comment>
<keyword evidence="6 9" id="KW-0812">Transmembrane</keyword>
<dbReference type="SUPFAM" id="SSF103190">
    <property type="entry name" value="Sensory domain-like"/>
    <property type="match status" value="2"/>
</dbReference>
<accession>A0A1H2NN37</accession>
<sequence>MKRFWPLPLDLRALILLFVLLSVLATLCNNFIVAYRIQRDALIHTTLESNSAYAAKVASSIEAFIESAQGRMKFSAQVLAAHWSEPEVLRAEASRLQQQDTDFNAVAITDGDGRVLQTAPEALKAEESMLDSENMRQALKEHRALVSAAYTSVSGHLVIFISQPIVSSSGQFLGVIGGSIYLLQQSALHSVISRHFHHEGTFVFVTDGNRRLLYHPTPQRIGAILGSDKPVDAALRGENGAMVVTGEEGEPLLAGYAPVVDAHWAVVAVQPEERALAPLTPLMSHIIMGMIPAGIVGLGLILACTVLIARPLRQLSNAATQLTAPETESRLQRVQGWYLEAAAIRRALLGGVKLVQQKLGRLNQEARSDALTGLANRRAMDDMLDMLTQAELPYAVLSLDIDHFKRVNDTFGHDAGDVALKHIADILQSNSRSSDLACRSGGEEFVLIMPDTSIAIAQTIAERIRENVAGSDIPGVGKLTLSVGVAFREEAPTCDGLLKLADERLYLAKQGGRNRVVAS</sequence>
<evidence type="ECO:0000313" key="12">
    <source>
        <dbReference type="Proteomes" id="UP000295254"/>
    </source>
</evidence>
<evidence type="ECO:0000256" key="2">
    <source>
        <dbReference type="ARBA" id="ARBA00004533"/>
    </source>
</evidence>
<gene>
    <name evidence="11" type="ORF">EIY72_26870</name>
</gene>
<dbReference type="InterPro" id="IPR000160">
    <property type="entry name" value="GGDEF_dom"/>
</dbReference>
<evidence type="ECO:0000259" key="10">
    <source>
        <dbReference type="PROSITE" id="PS50887"/>
    </source>
</evidence>
<dbReference type="NCBIfam" id="TIGR00254">
    <property type="entry name" value="GGDEF"/>
    <property type="match status" value="1"/>
</dbReference>
<evidence type="ECO:0000256" key="3">
    <source>
        <dbReference type="ARBA" id="ARBA00004651"/>
    </source>
</evidence>
<dbReference type="Gene3D" id="3.30.70.270">
    <property type="match status" value="1"/>
</dbReference>
<evidence type="ECO:0000256" key="4">
    <source>
        <dbReference type="ARBA" id="ARBA00012528"/>
    </source>
</evidence>
<reference evidence="12" key="1">
    <citation type="journal article" date="2019" name="bioRxiv">
        <title>Bacterially produced spermidine induces plant systemic susceptibility to pathogens.</title>
        <authorList>
            <person name="Melnyk R.A."/>
            <person name="Beskrovnaya P.A."/>
            <person name="Liu Z."/>
            <person name="Song Y."/>
            <person name="Haney C.H."/>
        </authorList>
    </citation>
    <scope>NUCLEOTIDE SEQUENCE [LARGE SCALE GENOMIC DNA]</scope>
    <source>
        <strain evidence="12">Dha-51</strain>
    </source>
</reference>
<comment type="caution">
    <text evidence="11">The sequence shown here is derived from an EMBL/GenBank/DDBJ whole genome shotgun (WGS) entry which is preliminary data.</text>
</comment>
<dbReference type="InterPro" id="IPR043128">
    <property type="entry name" value="Rev_trsase/Diguanyl_cyclase"/>
</dbReference>
<dbReference type="OrthoDB" id="9812260at2"/>
<dbReference type="Pfam" id="PF02743">
    <property type="entry name" value="dCache_1"/>
    <property type="match status" value="1"/>
</dbReference>
<protein>
    <recommendedName>
        <fullName evidence="4">diguanylate cyclase</fullName>
        <ecNumber evidence="4">2.7.7.65</ecNumber>
    </recommendedName>
</protein>
<dbReference type="InterPro" id="IPR050469">
    <property type="entry name" value="Diguanylate_Cyclase"/>
</dbReference>
<dbReference type="CDD" id="cd01949">
    <property type="entry name" value="GGDEF"/>
    <property type="match status" value="1"/>
</dbReference>
<dbReference type="GO" id="GO:0043709">
    <property type="term" value="P:cell adhesion involved in single-species biofilm formation"/>
    <property type="evidence" value="ECO:0007669"/>
    <property type="project" value="TreeGrafter"/>
</dbReference>
<evidence type="ECO:0000256" key="9">
    <source>
        <dbReference type="SAM" id="Phobius"/>
    </source>
</evidence>
<evidence type="ECO:0000256" key="1">
    <source>
        <dbReference type="ARBA" id="ARBA00001946"/>
    </source>
</evidence>
<evidence type="ECO:0000313" key="11">
    <source>
        <dbReference type="EMBL" id="TDB56958.1"/>
    </source>
</evidence>
<proteinExistence type="predicted"/>
<evidence type="ECO:0000256" key="5">
    <source>
        <dbReference type="ARBA" id="ARBA00022475"/>
    </source>
</evidence>
<dbReference type="GO" id="GO:0052621">
    <property type="term" value="F:diguanylate cyclase activity"/>
    <property type="evidence" value="ECO:0007669"/>
    <property type="project" value="UniProtKB-EC"/>
</dbReference>
<organism evidence="11 12">
    <name type="scientific">Pseudomonas vancouverensis</name>
    <dbReference type="NCBI Taxonomy" id="95300"/>
    <lineage>
        <taxon>Bacteria</taxon>
        <taxon>Pseudomonadati</taxon>
        <taxon>Pseudomonadota</taxon>
        <taxon>Gammaproteobacteria</taxon>
        <taxon>Pseudomonadales</taxon>
        <taxon>Pseudomonadaceae</taxon>
        <taxon>Pseudomonas</taxon>
    </lineage>
</organism>
<dbReference type="SUPFAM" id="SSF55073">
    <property type="entry name" value="Nucleotide cyclase"/>
    <property type="match status" value="1"/>
</dbReference>
<dbReference type="PANTHER" id="PTHR45138:SF24">
    <property type="entry name" value="DIGUANYLATE CYCLASE DGCC-RELATED"/>
    <property type="match status" value="1"/>
</dbReference>
<evidence type="ECO:0000256" key="8">
    <source>
        <dbReference type="ARBA" id="ARBA00023136"/>
    </source>
</evidence>
<dbReference type="InterPro" id="IPR029787">
    <property type="entry name" value="Nucleotide_cyclase"/>
</dbReference>
<dbReference type="CDD" id="cd18774">
    <property type="entry name" value="PDC2_HK_sensor"/>
    <property type="match status" value="1"/>
</dbReference>
<keyword evidence="5" id="KW-1003">Cell membrane</keyword>
<dbReference type="Gene3D" id="3.30.450.20">
    <property type="entry name" value="PAS domain"/>
    <property type="match status" value="2"/>
</dbReference>
<dbReference type="GO" id="GO:1902201">
    <property type="term" value="P:negative regulation of bacterial-type flagellum-dependent cell motility"/>
    <property type="evidence" value="ECO:0007669"/>
    <property type="project" value="TreeGrafter"/>
</dbReference>
<feature type="domain" description="GGDEF" evidence="10">
    <location>
        <begin position="392"/>
        <end position="519"/>
    </location>
</feature>
<dbReference type="Pfam" id="PF00990">
    <property type="entry name" value="GGDEF"/>
    <property type="match status" value="1"/>
</dbReference>
<keyword evidence="8 9" id="KW-0472">Membrane</keyword>
<dbReference type="Proteomes" id="UP000295254">
    <property type="component" value="Unassembled WGS sequence"/>
</dbReference>
<name>A0A1H2NN37_PSEVA</name>